<comment type="caution">
    <text evidence="2">The sequence shown here is derived from an EMBL/GenBank/DDBJ whole genome shotgun (WGS) entry which is preliminary data.</text>
</comment>
<protein>
    <submittedName>
        <fullName evidence="2">Major histocompatibility complex, class II, DM beta</fullName>
    </submittedName>
</protein>
<name>A0A8T1S3D1_CHESE</name>
<feature type="region of interest" description="Disordered" evidence="1">
    <location>
        <begin position="77"/>
        <end position="108"/>
    </location>
</feature>
<keyword evidence="3" id="KW-1185">Reference proteome</keyword>
<dbReference type="OrthoDB" id="10043043at2759"/>
<feature type="non-terminal residue" evidence="2">
    <location>
        <position position="244"/>
    </location>
</feature>
<accession>A0A8T1S3D1</accession>
<gene>
    <name evidence="2" type="primary">HLA-DMB</name>
    <name evidence="2" type="ORF">G0U57_000009</name>
</gene>
<dbReference type="AlphaFoldDB" id="A0A8T1S3D1"/>
<dbReference type="EMBL" id="JAHGAV010001003">
    <property type="protein sequence ID" value="KAG6923063.1"/>
    <property type="molecule type" value="Genomic_DNA"/>
</dbReference>
<feature type="compositionally biased region" description="Low complexity" evidence="1">
    <location>
        <begin position="188"/>
        <end position="198"/>
    </location>
</feature>
<organism evidence="2 3">
    <name type="scientific">Chelydra serpentina</name>
    <name type="common">Snapping turtle</name>
    <name type="synonym">Testudo serpentina</name>
    <dbReference type="NCBI Taxonomy" id="8475"/>
    <lineage>
        <taxon>Eukaryota</taxon>
        <taxon>Metazoa</taxon>
        <taxon>Chordata</taxon>
        <taxon>Craniata</taxon>
        <taxon>Vertebrata</taxon>
        <taxon>Euteleostomi</taxon>
        <taxon>Archelosauria</taxon>
        <taxon>Testudinata</taxon>
        <taxon>Testudines</taxon>
        <taxon>Cryptodira</taxon>
        <taxon>Durocryptodira</taxon>
        <taxon>Americhelydia</taxon>
        <taxon>Chelydroidea</taxon>
        <taxon>Chelydridae</taxon>
        <taxon>Chelydra</taxon>
    </lineage>
</organism>
<evidence type="ECO:0000256" key="1">
    <source>
        <dbReference type="SAM" id="MobiDB-lite"/>
    </source>
</evidence>
<evidence type="ECO:0000313" key="2">
    <source>
        <dbReference type="EMBL" id="KAG6923063.1"/>
    </source>
</evidence>
<reference evidence="2 3" key="1">
    <citation type="journal article" date="2020" name="G3 (Bethesda)">
        <title>Draft Genome of the Common Snapping Turtle, Chelydra serpentina, a Model for Phenotypic Plasticity in Reptiles.</title>
        <authorList>
            <person name="Das D."/>
            <person name="Singh S.K."/>
            <person name="Bierstedt J."/>
            <person name="Erickson A."/>
            <person name="Galli G.L.J."/>
            <person name="Crossley D.A. 2nd"/>
            <person name="Rhen T."/>
        </authorList>
    </citation>
    <scope>NUCLEOTIDE SEQUENCE [LARGE SCALE GENOMIC DNA]</scope>
    <source>
        <strain evidence="2">KW</strain>
    </source>
</reference>
<dbReference type="Proteomes" id="UP000765507">
    <property type="component" value="Unassembled WGS sequence"/>
</dbReference>
<proteinExistence type="predicted"/>
<feature type="region of interest" description="Disordered" evidence="1">
    <location>
        <begin position="134"/>
        <end position="221"/>
    </location>
</feature>
<sequence length="244" mass="25741">FLMHLASECTPGSRRLRALVPLPSSSQEPPPLGVYTSRSRLFEGRDMGLSHDMAMEWPPTQQGPPAGASAWQGGRQACQSQTQGSVAARGKGKTPPSGPHRLTALSKPRGDLTRASLLVWGFYPADSVLTWLRNGRPRRAPPRSGPSPALATATGPTRHPVSLLTTPKPGGHLQPATCRPRLPEAPPRRVGARPVPGADGQGERGRRGAEPGPRLPAHRPGVLVEGARPGLFPLAGTLWLGGST</sequence>
<evidence type="ECO:0000313" key="3">
    <source>
        <dbReference type="Proteomes" id="UP000765507"/>
    </source>
</evidence>